<keyword evidence="1" id="KW-0812">Transmembrane</keyword>
<protein>
    <submittedName>
        <fullName evidence="3">Filamentous hemagglutinin N-terminal domain-containing protein</fullName>
    </submittedName>
</protein>
<dbReference type="Pfam" id="PF05860">
    <property type="entry name" value="TPS"/>
    <property type="match status" value="1"/>
</dbReference>
<dbReference type="RefSeq" id="WP_012733612.1">
    <property type="nucleotide sequence ID" value="NZ_CP021075.1"/>
</dbReference>
<feature type="domain" description="Filamentous haemagglutinin FhaB/tRNA nuclease CdiA-like TPS" evidence="2">
    <location>
        <begin position="50"/>
        <end position="152"/>
    </location>
</feature>
<dbReference type="AlphaFoldDB" id="A0AAP9XX72"/>
<keyword evidence="1" id="KW-1133">Transmembrane helix</keyword>
<proteinExistence type="predicted"/>
<dbReference type="SMART" id="SM00912">
    <property type="entry name" value="Haemagg_act"/>
    <property type="match status" value="1"/>
</dbReference>
<evidence type="ECO:0000256" key="1">
    <source>
        <dbReference type="SAM" id="Phobius"/>
    </source>
</evidence>
<dbReference type="InterPro" id="IPR012334">
    <property type="entry name" value="Pectin_lyas_fold"/>
</dbReference>
<dbReference type="Proteomes" id="UP001056386">
    <property type="component" value="Chromosome 2"/>
</dbReference>
<dbReference type="SUPFAM" id="SSF51126">
    <property type="entry name" value="Pectin lyase-like"/>
    <property type="match status" value="1"/>
</dbReference>
<evidence type="ECO:0000259" key="2">
    <source>
        <dbReference type="SMART" id="SM00912"/>
    </source>
</evidence>
<evidence type="ECO:0000313" key="6">
    <source>
        <dbReference type="Proteomes" id="UP001056386"/>
    </source>
</evidence>
<gene>
    <name evidence="3" type="ORF">I6H06_00710</name>
    <name evidence="4" type="ORF">NFI99_04100</name>
</gene>
<reference evidence="4" key="2">
    <citation type="submission" date="2022-06" db="EMBL/GenBank/DDBJ databases">
        <title>Draft genome sequence of Burkholderia glumae strain GR20004 isolated from rice panicle showing bacterial panicle blight.</title>
        <authorList>
            <person name="Choi S.Y."/>
            <person name="Lee Y.H."/>
        </authorList>
    </citation>
    <scope>NUCLEOTIDE SEQUENCE</scope>
    <source>
        <strain evidence="4">GR20004</strain>
    </source>
</reference>
<reference evidence="3 5" key="1">
    <citation type="submission" date="2020-12" db="EMBL/GenBank/DDBJ databases">
        <title>FDA dAtabase for Regulatory Grade micrObial Sequences (FDA-ARGOS): Supporting development and validation of Infectious Disease Dx tests.</title>
        <authorList>
            <person name="Minogue T."/>
            <person name="Wolcott M."/>
            <person name="Wasieloski L."/>
            <person name="Aguilar W."/>
            <person name="Moore D."/>
            <person name="Jaissle J."/>
            <person name="Tallon L."/>
            <person name="Sadzewicz L."/>
            <person name="Zhao X."/>
            <person name="Boylan J."/>
            <person name="Ott S."/>
            <person name="Bowen H."/>
            <person name="Vavikolanu K."/>
            <person name="Mehta A."/>
            <person name="Aluvathingal J."/>
            <person name="Nadendla S."/>
            <person name="Yan Y."/>
            <person name="Sichtig H."/>
        </authorList>
    </citation>
    <scope>NUCLEOTIDE SEQUENCE [LARGE SCALE GENOMIC DNA]</scope>
    <source>
        <strain evidence="3 5">FDAARGOS_949</strain>
    </source>
</reference>
<dbReference type="GeneID" id="45695090"/>
<organism evidence="3 5">
    <name type="scientific">Burkholderia glumae</name>
    <name type="common">Pseudomonas glumae</name>
    <dbReference type="NCBI Taxonomy" id="337"/>
    <lineage>
        <taxon>Bacteria</taxon>
        <taxon>Pseudomonadati</taxon>
        <taxon>Pseudomonadota</taxon>
        <taxon>Betaproteobacteria</taxon>
        <taxon>Burkholderiales</taxon>
        <taxon>Burkholderiaceae</taxon>
        <taxon>Burkholderia</taxon>
    </lineage>
</organism>
<evidence type="ECO:0000313" key="4">
    <source>
        <dbReference type="EMBL" id="USS43647.1"/>
    </source>
</evidence>
<sequence length="719" mass="72340">MKTREWAGHAGGGLRVLGKMVIVASMLAPLAAAAAGIVPDGGTQTSVSAGAGGRQIVNIAPAVAGVSQNTYSSFNVSTAGASLNNVGINARTIVNQVTGTDRSLIEGNIDVLGSTRANVILANPNGITVNGGSFTNTGHVVLSTGNVSFDDIAIAPGVIRRDVVLDTHTGTIVVGPNGLTSALISLDLIAKNLLIEGPVNNTFSSSTAGLRLLAGTSRVQLDTSISPTDNANDWLTRFTPSSTDTATSFAIDITAAGSLTSGRVQLIVNDRGPGVRSAGPLNASLGDFTLSSNGSVQFSETSLAAAGNAEFDVRDAFSMADTQLKARAGHVALTASGPLTLLGSGILANDDIKLAANGMLFGPSVAAAGSTIASASGGVVLKSGGDIASTGTLVQGQKAIAGDTDSRGAVTLTAAGSIVNQSLPSTQLGILFGVAGDVWLSAGGGVTNRNARILSNQNVSIAAGGDVLNVVDHTPGADDGAQIPYSSRGSSFLFLTHRTSGFTVDYGEIVDPAKLAYITAEAGNVTIRGANVVNTGGSIVSNDGAIDIAALGSLTTQAVFTGRAQLERSCFVFCHSRASSTVQALGGVIEAGTDITLKAGKQITNIGGMVYAIHNLRLDAPVTLAQAVLGYSTINRTSDLKAWFGNSWAAIYATDTGGIFDSELGQVALTGEGRIDGGAFNAPGGVTAAGGIVTLRAPRRDPVTIGAGNHLGLVSWFGL</sequence>
<name>A0AAP9XX72_BURGL</name>
<dbReference type="Gene3D" id="2.160.20.10">
    <property type="entry name" value="Single-stranded right-handed beta-helix, Pectin lyase-like"/>
    <property type="match status" value="1"/>
</dbReference>
<evidence type="ECO:0000313" key="3">
    <source>
        <dbReference type="EMBL" id="QPQ90333.1"/>
    </source>
</evidence>
<dbReference type="Proteomes" id="UP000594892">
    <property type="component" value="Chromosome 1"/>
</dbReference>
<feature type="transmembrane region" description="Helical" evidence="1">
    <location>
        <begin position="20"/>
        <end position="38"/>
    </location>
</feature>
<evidence type="ECO:0000313" key="5">
    <source>
        <dbReference type="Proteomes" id="UP000594892"/>
    </source>
</evidence>
<dbReference type="NCBIfam" id="TIGR01901">
    <property type="entry name" value="adhes_NPXG"/>
    <property type="match status" value="1"/>
</dbReference>
<keyword evidence="1" id="KW-0472">Membrane</keyword>
<dbReference type="InterPro" id="IPR011050">
    <property type="entry name" value="Pectin_lyase_fold/virulence"/>
</dbReference>
<keyword evidence="6" id="KW-1185">Reference proteome</keyword>
<dbReference type="InterPro" id="IPR008638">
    <property type="entry name" value="FhaB/CdiA-like_TPS"/>
</dbReference>
<dbReference type="EMBL" id="CP099583">
    <property type="protein sequence ID" value="USS43647.1"/>
    <property type="molecule type" value="Genomic_DNA"/>
</dbReference>
<accession>A0AAP9XX72</accession>
<dbReference type="EMBL" id="CP065600">
    <property type="protein sequence ID" value="QPQ90333.1"/>
    <property type="molecule type" value="Genomic_DNA"/>
</dbReference>